<evidence type="ECO:0000313" key="2">
    <source>
        <dbReference type="Proteomes" id="UP000014974"/>
    </source>
</evidence>
<dbReference type="Proteomes" id="UP000014974">
    <property type="component" value="Unassembled WGS sequence"/>
</dbReference>
<dbReference type="EMBL" id="ATNM01000132">
    <property type="protein sequence ID" value="EPR67295.1"/>
    <property type="molecule type" value="Genomic_DNA"/>
</dbReference>
<sequence>MPKVFNFHETDQSCRHCLNRFRASWDQGLAKAIDGVNR</sequence>
<dbReference type="AlphaFoldDB" id="S7VAP6"/>
<gene>
    <name evidence="1" type="ORF">ADICYQ_3686</name>
</gene>
<evidence type="ECO:0000313" key="1">
    <source>
        <dbReference type="EMBL" id="EPR67295.1"/>
    </source>
</evidence>
<accession>S7VAP6</accession>
<name>S7VAP6_9BACT</name>
<protein>
    <submittedName>
        <fullName evidence="1">Uncharacterized protein</fullName>
    </submittedName>
</protein>
<comment type="caution">
    <text evidence="1">The sequence shown here is derived from an EMBL/GenBank/DDBJ whole genome shotgun (WGS) entry which is preliminary data.</text>
</comment>
<organism evidence="1 2">
    <name type="scientific">Cyclobacterium qasimii M12-11B</name>
    <dbReference type="NCBI Taxonomy" id="641524"/>
    <lineage>
        <taxon>Bacteria</taxon>
        <taxon>Pseudomonadati</taxon>
        <taxon>Bacteroidota</taxon>
        <taxon>Cytophagia</taxon>
        <taxon>Cytophagales</taxon>
        <taxon>Cyclobacteriaceae</taxon>
        <taxon>Cyclobacterium</taxon>
    </lineage>
</organism>
<reference evidence="1 2" key="1">
    <citation type="journal article" date="2013" name="Genome Announc.">
        <title>Draft Genome Sequence of Cyclobacterium qasimii Strain M12-11BT, Isolated from Arctic Marine Sediment.</title>
        <authorList>
            <person name="Shivaji S."/>
            <person name="Ara S."/>
            <person name="Singh A."/>
            <person name="Kumar Pinnaka A."/>
        </authorList>
    </citation>
    <scope>NUCLEOTIDE SEQUENCE [LARGE SCALE GENOMIC DNA]</scope>
    <source>
        <strain evidence="1 2">M12-11B</strain>
    </source>
</reference>
<proteinExistence type="predicted"/>